<dbReference type="RefSeq" id="WP_190193354.1">
    <property type="nucleotide sequence ID" value="NZ_BMVU01000037.1"/>
</dbReference>
<dbReference type="Gene3D" id="3.30.428.10">
    <property type="entry name" value="HIT-like"/>
    <property type="match status" value="1"/>
</dbReference>
<dbReference type="SUPFAM" id="SSF54197">
    <property type="entry name" value="HIT-like"/>
    <property type="match status" value="1"/>
</dbReference>
<protein>
    <recommendedName>
        <fullName evidence="3">HIT domain-containing protein</fullName>
    </recommendedName>
</protein>
<keyword evidence="2" id="KW-1185">Reference proteome</keyword>
<evidence type="ECO:0000313" key="1">
    <source>
        <dbReference type="EMBL" id="GGX97247.1"/>
    </source>
</evidence>
<dbReference type="InterPro" id="IPR036265">
    <property type="entry name" value="HIT-like_sf"/>
</dbReference>
<gene>
    <name evidence="1" type="ORF">GCM10010358_58830</name>
</gene>
<sequence length="157" mass="16736">MPEDTTGCVVCDMLQGRAALPGGTAHETSHWVVMHVLGAFNLGSLAIVPRRHVLHVADLDDDETARLGPLLRDVAAAVTALTDPVRVYTCLWSHTGGEPAHIHFVLQPIHRSDMADHPGRLGPALQAAMLESGDKPAVEAVEEFVARARQVLTTAGS</sequence>
<name>A0A918U612_9ACTN</name>
<reference evidence="1" key="1">
    <citation type="journal article" date="2014" name="Int. J. Syst. Evol. Microbiol.">
        <title>Complete genome sequence of Corynebacterium casei LMG S-19264T (=DSM 44701T), isolated from a smear-ripened cheese.</title>
        <authorList>
            <consortium name="US DOE Joint Genome Institute (JGI-PGF)"/>
            <person name="Walter F."/>
            <person name="Albersmeier A."/>
            <person name="Kalinowski J."/>
            <person name="Ruckert C."/>
        </authorList>
    </citation>
    <scope>NUCLEOTIDE SEQUENCE</scope>
    <source>
        <strain evidence="1">JCM 4790</strain>
    </source>
</reference>
<proteinExistence type="predicted"/>
<evidence type="ECO:0008006" key="3">
    <source>
        <dbReference type="Google" id="ProtNLM"/>
    </source>
</evidence>
<reference evidence="1" key="2">
    <citation type="submission" date="2020-09" db="EMBL/GenBank/DDBJ databases">
        <authorList>
            <person name="Sun Q."/>
            <person name="Ohkuma M."/>
        </authorList>
    </citation>
    <scope>NUCLEOTIDE SEQUENCE</scope>
    <source>
        <strain evidence="1">JCM 4790</strain>
    </source>
</reference>
<organism evidence="1 2">
    <name type="scientific">Streptomyces minutiscleroticus</name>
    <dbReference type="NCBI Taxonomy" id="68238"/>
    <lineage>
        <taxon>Bacteria</taxon>
        <taxon>Bacillati</taxon>
        <taxon>Actinomycetota</taxon>
        <taxon>Actinomycetes</taxon>
        <taxon>Kitasatosporales</taxon>
        <taxon>Streptomycetaceae</taxon>
        <taxon>Streptomyces</taxon>
    </lineage>
</organism>
<accession>A0A918U612</accession>
<comment type="caution">
    <text evidence="1">The sequence shown here is derived from an EMBL/GenBank/DDBJ whole genome shotgun (WGS) entry which is preliminary data.</text>
</comment>
<evidence type="ECO:0000313" key="2">
    <source>
        <dbReference type="Proteomes" id="UP000619244"/>
    </source>
</evidence>
<dbReference type="EMBL" id="BMVU01000037">
    <property type="protein sequence ID" value="GGX97247.1"/>
    <property type="molecule type" value="Genomic_DNA"/>
</dbReference>
<dbReference type="AlphaFoldDB" id="A0A918U612"/>
<dbReference type="Proteomes" id="UP000619244">
    <property type="component" value="Unassembled WGS sequence"/>
</dbReference>